<protein>
    <submittedName>
        <fullName evidence="2">Uncharacterized protein</fullName>
    </submittedName>
</protein>
<feature type="compositionally biased region" description="Basic and acidic residues" evidence="1">
    <location>
        <begin position="608"/>
        <end position="619"/>
    </location>
</feature>
<dbReference type="AlphaFoldDB" id="A0A4S8LBT7"/>
<feature type="compositionally biased region" description="Polar residues" evidence="1">
    <location>
        <begin position="626"/>
        <end position="636"/>
    </location>
</feature>
<gene>
    <name evidence="2" type="ORF">K435DRAFT_868420</name>
</gene>
<accession>A0A4S8LBT7</accession>
<dbReference type="Proteomes" id="UP000297245">
    <property type="component" value="Unassembled WGS sequence"/>
</dbReference>
<feature type="region of interest" description="Disordered" evidence="1">
    <location>
        <begin position="314"/>
        <end position="344"/>
    </location>
</feature>
<dbReference type="EMBL" id="ML179504">
    <property type="protein sequence ID" value="THU86294.1"/>
    <property type="molecule type" value="Genomic_DNA"/>
</dbReference>
<feature type="compositionally biased region" description="Basic residues" evidence="1">
    <location>
        <begin position="596"/>
        <end position="607"/>
    </location>
</feature>
<keyword evidence="3" id="KW-1185">Reference proteome</keyword>
<proteinExistence type="predicted"/>
<name>A0A4S8LBT7_DENBC</name>
<evidence type="ECO:0000313" key="3">
    <source>
        <dbReference type="Proteomes" id="UP000297245"/>
    </source>
</evidence>
<feature type="compositionally biased region" description="Acidic residues" evidence="1">
    <location>
        <begin position="462"/>
        <end position="480"/>
    </location>
</feature>
<feature type="region of interest" description="Disordered" evidence="1">
    <location>
        <begin position="444"/>
        <end position="485"/>
    </location>
</feature>
<evidence type="ECO:0000256" key="1">
    <source>
        <dbReference type="SAM" id="MobiDB-lite"/>
    </source>
</evidence>
<feature type="region of interest" description="Disordered" evidence="1">
    <location>
        <begin position="530"/>
        <end position="636"/>
    </location>
</feature>
<sequence length="818" mass="92684">MTTAIPTAPYTFDREQDTLIVQHFSKDPFWAQAFDEYLALSKSTGYKVLEDRIYVALSLDLKRAIENKTVALPEMLLGDDLTARLKVIFSELFTNQDLIERIKLDKPRFQQALDSFFSNLIDDKKFKHLRALHEHYAILHYQGLDETVHPGSHLVPRIQVRPQLNLRRYIHQQEEARYKELSKSPFMANTDPLVRHHAILAQIQEELEQNDPQKIEEYIKYVKDYQAGKINVYETEEARLRSAGFFYDDFATKLNETFSINIFSIMVWIGDDGKPNYDFRQTPKWSLAKNHRKETMEKLEAMLVNVVEDQFGPEGTGMNIGRKKNRPPVDSKSPHPPPIPKDLHRLPRKDLCSSLRDYFKTVADWQGEGLKSDLIPWARLKNDGPGGIFLNHTRCIPASVTLAALDDMSKGQLQAWYNRLIQLEEEDEIPIVFVDDLLKAPRNLPKPSVSQRAIGRKPQDTGEGDTEDETSSDESTDEETTIFPKPCLPSWFDYRTYLPLPQSDSQSSPTASPNVSSTFVVDGLGIDSPAATVPQHVPPAVPSSSTDDLASPALSVNEDQPPISTPHDLPGSFPSGTLSGRAQKPGPLVRIPPGSPRKRQAGSKRKSKALESRDTEGLRRTRARLQQKNGNSTEWKQSEKTSLFTWAVQEPLESIAREGYLDKTCVKKLPEPVQVDYRKVVEEVHALDELIGGVNPKTFSVPEFSDAPESLNLWVRGCNSGKYLDVDERFIEAHYEALGSWIGRLKFGQVNDMSEEEIIKEQCFQPGGQGLSHVLWALRIWLEGHRSFRENDRLPDLVAVTFAGIHNLTTRIKGSTRL</sequence>
<evidence type="ECO:0000313" key="2">
    <source>
        <dbReference type="EMBL" id="THU86294.1"/>
    </source>
</evidence>
<reference evidence="2 3" key="1">
    <citation type="journal article" date="2019" name="Nat. Ecol. Evol.">
        <title>Megaphylogeny resolves global patterns of mushroom evolution.</title>
        <authorList>
            <person name="Varga T."/>
            <person name="Krizsan K."/>
            <person name="Foldi C."/>
            <person name="Dima B."/>
            <person name="Sanchez-Garcia M."/>
            <person name="Sanchez-Ramirez S."/>
            <person name="Szollosi G.J."/>
            <person name="Szarkandi J.G."/>
            <person name="Papp V."/>
            <person name="Albert L."/>
            <person name="Andreopoulos W."/>
            <person name="Angelini C."/>
            <person name="Antonin V."/>
            <person name="Barry K.W."/>
            <person name="Bougher N.L."/>
            <person name="Buchanan P."/>
            <person name="Buyck B."/>
            <person name="Bense V."/>
            <person name="Catcheside P."/>
            <person name="Chovatia M."/>
            <person name="Cooper J."/>
            <person name="Damon W."/>
            <person name="Desjardin D."/>
            <person name="Finy P."/>
            <person name="Geml J."/>
            <person name="Haridas S."/>
            <person name="Hughes K."/>
            <person name="Justo A."/>
            <person name="Karasinski D."/>
            <person name="Kautmanova I."/>
            <person name="Kiss B."/>
            <person name="Kocsube S."/>
            <person name="Kotiranta H."/>
            <person name="LaButti K.M."/>
            <person name="Lechner B.E."/>
            <person name="Liimatainen K."/>
            <person name="Lipzen A."/>
            <person name="Lukacs Z."/>
            <person name="Mihaltcheva S."/>
            <person name="Morgado L.N."/>
            <person name="Niskanen T."/>
            <person name="Noordeloos M.E."/>
            <person name="Ohm R.A."/>
            <person name="Ortiz-Santana B."/>
            <person name="Ovrebo C."/>
            <person name="Racz N."/>
            <person name="Riley R."/>
            <person name="Savchenko A."/>
            <person name="Shiryaev A."/>
            <person name="Soop K."/>
            <person name="Spirin V."/>
            <person name="Szebenyi C."/>
            <person name="Tomsovsky M."/>
            <person name="Tulloss R.E."/>
            <person name="Uehling J."/>
            <person name="Grigoriev I.V."/>
            <person name="Vagvolgyi C."/>
            <person name="Papp T."/>
            <person name="Martin F.M."/>
            <person name="Miettinen O."/>
            <person name="Hibbett D.S."/>
            <person name="Nagy L.G."/>
        </authorList>
    </citation>
    <scope>NUCLEOTIDE SEQUENCE [LARGE SCALE GENOMIC DNA]</scope>
    <source>
        <strain evidence="2 3">CBS 962.96</strain>
    </source>
</reference>
<organism evidence="2 3">
    <name type="scientific">Dendrothele bispora (strain CBS 962.96)</name>
    <dbReference type="NCBI Taxonomy" id="1314807"/>
    <lineage>
        <taxon>Eukaryota</taxon>
        <taxon>Fungi</taxon>
        <taxon>Dikarya</taxon>
        <taxon>Basidiomycota</taxon>
        <taxon>Agaricomycotina</taxon>
        <taxon>Agaricomycetes</taxon>
        <taxon>Agaricomycetidae</taxon>
        <taxon>Agaricales</taxon>
        <taxon>Agaricales incertae sedis</taxon>
        <taxon>Dendrothele</taxon>
    </lineage>
</organism>